<organism evidence="1 2">
    <name type="scientific">Paraglaciecola polaris LMG 21857</name>
    <dbReference type="NCBI Taxonomy" id="1129793"/>
    <lineage>
        <taxon>Bacteria</taxon>
        <taxon>Pseudomonadati</taxon>
        <taxon>Pseudomonadota</taxon>
        <taxon>Gammaproteobacteria</taxon>
        <taxon>Alteromonadales</taxon>
        <taxon>Alteromonadaceae</taxon>
        <taxon>Paraglaciecola</taxon>
    </lineage>
</organism>
<accession>K6YIM9</accession>
<evidence type="ECO:0000313" key="1">
    <source>
        <dbReference type="EMBL" id="GAC32594.1"/>
    </source>
</evidence>
<dbReference type="STRING" id="1129793.GPLA_1680"/>
<keyword evidence="2" id="KW-1185">Reference proteome</keyword>
<sequence>MLGIASCAHLISPFNNDSANIVIGMIIASNFIKLTNIKVILHYRLIWRTKCQ</sequence>
<dbReference type="EMBL" id="BAER01000042">
    <property type="protein sequence ID" value="GAC32594.1"/>
    <property type="molecule type" value="Genomic_DNA"/>
</dbReference>
<name>K6YIM9_9ALTE</name>
<dbReference type="AlphaFoldDB" id="K6YIM9"/>
<evidence type="ECO:0000313" key="2">
    <source>
        <dbReference type="Proteomes" id="UP000006322"/>
    </source>
</evidence>
<comment type="caution">
    <text evidence="1">The sequence shown here is derived from an EMBL/GenBank/DDBJ whole genome shotgun (WGS) entry which is preliminary data.</text>
</comment>
<proteinExistence type="predicted"/>
<gene>
    <name evidence="1" type="ORF">GPLA_1680</name>
</gene>
<reference evidence="2" key="1">
    <citation type="journal article" date="2014" name="Environ. Microbiol.">
        <title>Comparative genomics of the marine bacterial genus Glaciecola reveals the high degree of genomic diversity and genomic characteristic for cold adaptation.</title>
        <authorList>
            <person name="Qin Q.L."/>
            <person name="Xie B.B."/>
            <person name="Yu Y."/>
            <person name="Shu Y.L."/>
            <person name="Rong J.C."/>
            <person name="Zhang Y.J."/>
            <person name="Zhao D.L."/>
            <person name="Chen X.L."/>
            <person name="Zhang X.Y."/>
            <person name="Chen B."/>
            <person name="Zhou B.C."/>
            <person name="Zhang Y.Z."/>
        </authorList>
    </citation>
    <scope>NUCLEOTIDE SEQUENCE [LARGE SCALE GENOMIC DNA]</scope>
    <source>
        <strain evidence="2">LMG 21857</strain>
    </source>
</reference>
<dbReference type="Proteomes" id="UP000006322">
    <property type="component" value="Unassembled WGS sequence"/>
</dbReference>
<protein>
    <submittedName>
        <fullName evidence="1">Uncharacterized protein</fullName>
    </submittedName>
</protein>